<dbReference type="EMBL" id="FR824126">
    <property type="protein sequence ID" value="CCA19890.1"/>
    <property type="molecule type" value="Genomic_DNA"/>
</dbReference>
<evidence type="ECO:0000313" key="1">
    <source>
        <dbReference type="EMBL" id="CCA19890.1"/>
    </source>
</evidence>
<reference evidence="1" key="1">
    <citation type="journal article" date="2011" name="PLoS Biol.">
        <title>Gene gain and loss during evolution of obligate parasitism in the white rust pathogen of Arabidopsis thaliana.</title>
        <authorList>
            <person name="Kemen E."/>
            <person name="Gardiner A."/>
            <person name="Schultz-Larsen T."/>
            <person name="Kemen A.C."/>
            <person name="Balmuth A.L."/>
            <person name="Robert-Seilaniantz A."/>
            <person name="Bailey K."/>
            <person name="Holub E."/>
            <person name="Studholme D.J."/>
            <person name="Maclean D."/>
            <person name="Jones J.D."/>
        </authorList>
    </citation>
    <scope>NUCLEOTIDE SEQUENCE</scope>
</reference>
<name>F0WFA8_9STRA</name>
<proteinExistence type="predicted"/>
<gene>
    <name evidence="1" type="primary">AlNc14C81G5300</name>
    <name evidence="1" type="ORF">ALNC14_060330</name>
</gene>
<dbReference type="AlphaFoldDB" id="F0WFA8"/>
<sequence>MGVPISISASDWSITTVDVAEGVGIGGQWCPSSAVDVGAPGRLAGLEDAVSKEVTTGKLEMSIVTIFVGWEVNEREESVAGAIVRTVGQEESFFIICTTLQNWKRLLWLSW</sequence>
<organism evidence="1">
    <name type="scientific">Albugo laibachii Nc14</name>
    <dbReference type="NCBI Taxonomy" id="890382"/>
    <lineage>
        <taxon>Eukaryota</taxon>
        <taxon>Sar</taxon>
        <taxon>Stramenopiles</taxon>
        <taxon>Oomycota</taxon>
        <taxon>Peronosporomycetes</taxon>
        <taxon>Albuginales</taxon>
        <taxon>Albuginaceae</taxon>
        <taxon>Albugo</taxon>
    </lineage>
</organism>
<dbReference type="HOGENOM" id="CLU_161006_0_0_1"/>
<reference evidence="1" key="2">
    <citation type="submission" date="2011-02" db="EMBL/GenBank/DDBJ databases">
        <authorList>
            <person name="MacLean D."/>
        </authorList>
    </citation>
    <scope>NUCLEOTIDE SEQUENCE</scope>
</reference>
<protein>
    <submittedName>
        <fullName evidence="1">AlNc14C81G5300 protein</fullName>
    </submittedName>
</protein>
<accession>F0WFA8</accession>